<sequence length="61" mass="7208">MQFGADCTHQMEKRYVFLSLKMYNFQDAGTWTIRMRDAMSMSTTKNQAEIEIRVKDVEPVE</sequence>
<organism evidence="1 2">
    <name type="scientific">Paenibacillus amylolyticus</name>
    <dbReference type="NCBI Taxonomy" id="1451"/>
    <lineage>
        <taxon>Bacteria</taxon>
        <taxon>Bacillati</taxon>
        <taxon>Bacillota</taxon>
        <taxon>Bacilli</taxon>
        <taxon>Bacillales</taxon>
        <taxon>Paenibacillaceae</taxon>
        <taxon>Paenibacillus</taxon>
    </lineage>
</organism>
<reference evidence="1 2" key="1">
    <citation type="submission" date="2016-11" db="EMBL/GenBank/DDBJ databases">
        <title>Paenibacillus species isolates.</title>
        <authorList>
            <person name="Beno S.M."/>
        </authorList>
    </citation>
    <scope>NUCLEOTIDE SEQUENCE [LARGE SCALE GENOMIC DNA]</scope>
    <source>
        <strain evidence="1 2">FSL H8-0246</strain>
    </source>
</reference>
<proteinExistence type="predicted"/>
<dbReference type="EMBL" id="MRTJ01000005">
    <property type="protein sequence ID" value="OMF13432.1"/>
    <property type="molecule type" value="Genomic_DNA"/>
</dbReference>
<protein>
    <submittedName>
        <fullName evidence="1">Uncharacterized protein</fullName>
    </submittedName>
</protein>
<dbReference type="Proteomes" id="UP000187134">
    <property type="component" value="Unassembled WGS sequence"/>
</dbReference>
<comment type="caution">
    <text evidence="1">The sequence shown here is derived from an EMBL/GenBank/DDBJ whole genome shotgun (WGS) entry which is preliminary data.</text>
</comment>
<name>A0A1R1BU71_PAEAM</name>
<gene>
    <name evidence="1" type="ORF">BK131_16125</name>
</gene>
<dbReference type="AlphaFoldDB" id="A0A1R1BU71"/>
<evidence type="ECO:0000313" key="1">
    <source>
        <dbReference type="EMBL" id="OMF13432.1"/>
    </source>
</evidence>
<accession>A0A1R1BU71</accession>
<evidence type="ECO:0000313" key="2">
    <source>
        <dbReference type="Proteomes" id="UP000187134"/>
    </source>
</evidence>